<keyword evidence="2" id="KW-1185">Reference proteome</keyword>
<sequence length="68" mass="7262">MTNLLDGEIIAQKFAVASLFLLNLKAKLLGFPSSPKPRAGCSEPEALSSELAPVETLRVEQLFGFAAD</sequence>
<proteinExistence type="predicted"/>
<dbReference type="EMBL" id="KK784879">
    <property type="protein sequence ID" value="KDO78233.1"/>
    <property type="molecule type" value="Genomic_DNA"/>
</dbReference>
<evidence type="ECO:0000313" key="1">
    <source>
        <dbReference type="EMBL" id="KDO78233.1"/>
    </source>
</evidence>
<dbReference type="AlphaFoldDB" id="A0A067GEW8"/>
<gene>
    <name evidence="1" type="ORF">CISIN_1g035776mg</name>
</gene>
<organism evidence="1 2">
    <name type="scientific">Citrus sinensis</name>
    <name type="common">Sweet orange</name>
    <name type="synonym">Citrus aurantium var. sinensis</name>
    <dbReference type="NCBI Taxonomy" id="2711"/>
    <lineage>
        <taxon>Eukaryota</taxon>
        <taxon>Viridiplantae</taxon>
        <taxon>Streptophyta</taxon>
        <taxon>Embryophyta</taxon>
        <taxon>Tracheophyta</taxon>
        <taxon>Spermatophyta</taxon>
        <taxon>Magnoliopsida</taxon>
        <taxon>eudicotyledons</taxon>
        <taxon>Gunneridae</taxon>
        <taxon>Pentapetalae</taxon>
        <taxon>rosids</taxon>
        <taxon>malvids</taxon>
        <taxon>Sapindales</taxon>
        <taxon>Rutaceae</taxon>
        <taxon>Aurantioideae</taxon>
        <taxon>Citrus</taxon>
    </lineage>
</organism>
<dbReference type="Proteomes" id="UP000027120">
    <property type="component" value="Unassembled WGS sequence"/>
</dbReference>
<reference evidence="1 2" key="1">
    <citation type="submission" date="2014-04" db="EMBL/GenBank/DDBJ databases">
        <authorList>
            <consortium name="International Citrus Genome Consortium"/>
            <person name="Gmitter F."/>
            <person name="Chen C."/>
            <person name="Farmerie W."/>
            <person name="Harkins T."/>
            <person name="Desany B."/>
            <person name="Mohiuddin M."/>
            <person name="Kodira C."/>
            <person name="Borodovsky M."/>
            <person name="Lomsadze A."/>
            <person name="Burns P."/>
            <person name="Jenkins J."/>
            <person name="Prochnik S."/>
            <person name="Shu S."/>
            <person name="Chapman J."/>
            <person name="Pitluck S."/>
            <person name="Schmutz J."/>
            <person name="Rokhsar D."/>
        </authorList>
    </citation>
    <scope>NUCLEOTIDE SEQUENCE</scope>
</reference>
<protein>
    <submittedName>
        <fullName evidence="1">Uncharacterized protein</fullName>
    </submittedName>
</protein>
<evidence type="ECO:0000313" key="2">
    <source>
        <dbReference type="Proteomes" id="UP000027120"/>
    </source>
</evidence>
<accession>A0A067GEW8</accession>
<name>A0A067GEW8_CITSI</name>